<dbReference type="VEuPathDB" id="FungiDB:MFRU_009g01300"/>
<dbReference type="EMBL" id="VICG01000001">
    <property type="protein sequence ID" value="KAA8576197.1"/>
    <property type="molecule type" value="Genomic_DNA"/>
</dbReference>
<proteinExistence type="predicted"/>
<accession>A0A5M9K5T6</accession>
<evidence type="ECO:0000313" key="2">
    <source>
        <dbReference type="EMBL" id="KAA8576197.1"/>
    </source>
</evidence>
<dbReference type="Proteomes" id="UP000322873">
    <property type="component" value="Unassembled WGS sequence"/>
</dbReference>
<comment type="caution">
    <text evidence="2">The sequence shown here is derived from an EMBL/GenBank/DDBJ whole genome shotgun (WGS) entry which is preliminary data.</text>
</comment>
<feature type="region of interest" description="Disordered" evidence="1">
    <location>
        <begin position="1"/>
        <end position="81"/>
    </location>
</feature>
<sequence>MSASPSGISNGGTPTPTPNSGGAPQFTRKPKAADPLRPRKKPIRRPNVPLKPAGANLNGPRGPIPINGNVAPRQTYDGWTHPPKGEYTDYLFSPPGVLCERDCDIMP</sequence>
<keyword evidence="3" id="KW-1185">Reference proteome</keyword>
<organism evidence="2 3">
    <name type="scientific">Monilinia fructicola</name>
    <name type="common">Brown rot fungus</name>
    <name type="synonym">Ciboria fructicola</name>
    <dbReference type="NCBI Taxonomy" id="38448"/>
    <lineage>
        <taxon>Eukaryota</taxon>
        <taxon>Fungi</taxon>
        <taxon>Dikarya</taxon>
        <taxon>Ascomycota</taxon>
        <taxon>Pezizomycotina</taxon>
        <taxon>Leotiomycetes</taxon>
        <taxon>Helotiales</taxon>
        <taxon>Sclerotiniaceae</taxon>
        <taxon>Monilinia</taxon>
    </lineage>
</organism>
<evidence type="ECO:0000256" key="1">
    <source>
        <dbReference type="SAM" id="MobiDB-lite"/>
    </source>
</evidence>
<reference evidence="2 3" key="1">
    <citation type="submission" date="2019-06" db="EMBL/GenBank/DDBJ databases">
        <title>Genome Sequence of the Brown Rot Fungal Pathogen Monilinia fructicola.</title>
        <authorList>
            <person name="De Miccolis Angelini R.M."/>
            <person name="Landi L."/>
            <person name="Abate D."/>
            <person name="Pollastro S."/>
            <person name="Romanazzi G."/>
            <person name="Faretra F."/>
        </authorList>
    </citation>
    <scope>NUCLEOTIDE SEQUENCE [LARGE SCALE GENOMIC DNA]</scope>
    <source>
        <strain evidence="2 3">Mfrc123</strain>
    </source>
</reference>
<gene>
    <name evidence="2" type="ORF">EYC84_006351</name>
</gene>
<evidence type="ECO:0000313" key="3">
    <source>
        <dbReference type="Proteomes" id="UP000322873"/>
    </source>
</evidence>
<name>A0A5M9K5T6_MONFR</name>
<dbReference type="AlphaFoldDB" id="A0A5M9K5T6"/>
<feature type="compositionally biased region" description="Low complexity" evidence="1">
    <location>
        <begin position="1"/>
        <end position="22"/>
    </location>
</feature>
<protein>
    <submittedName>
        <fullName evidence="2">Uncharacterized protein</fullName>
    </submittedName>
</protein>